<dbReference type="PANTHER" id="PTHR30153:SF2">
    <property type="entry name" value="REPLICATIVE DNA HELICASE"/>
    <property type="match status" value="1"/>
</dbReference>
<sequence>MPHIKKEHDNLLISSLDEFDRYILDTGTDGGYACALLPSRENSPVLFPTGTLSYIGARTGRGKTTMLVSIAMDALRHGKNVLFVTSEESPNQILFRMILNEAFSTASGNERQELLKMQTGARGAAKEILRSSDKGNGGFFRNLITGAKAEIGKMMADGKLAIFDGPRSHSFREMMDTINMSRSGRIVLIDYIQHLRIPDGYESCSRQVQIQETSHQIADSAMNRGIICIAGAQFGRTDEDKKQNKSDIIAEGLFREAGDIEQDAHIAIGIGRSLGDEERGRFYCIMKSRDESIDGKNIPLLDAFAYSYTCASFPPKKAGTEKTARKRNAPKSTASAFLMGARIQDEMQ</sequence>
<evidence type="ECO:0000313" key="4">
    <source>
        <dbReference type="Proteomes" id="UP000003571"/>
    </source>
</evidence>
<dbReference type="PATRIC" id="fig|907348.3.peg.987"/>
<dbReference type="InterPro" id="IPR007694">
    <property type="entry name" value="DNA_helicase_DnaB-like_C"/>
</dbReference>
<comment type="caution">
    <text evidence="3">The sequence shown here is derived from an EMBL/GenBank/DDBJ whole genome shotgun (WGS) entry which is preliminary data.</text>
</comment>
<protein>
    <recommendedName>
        <fullName evidence="2">SF4 helicase domain-containing protein</fullName>
    </recommendedName>
</protein>
<name>H7EJA3_9SPIR</name>
<dbReference type="InterPro" id="IPR027417">
    <property type="entry name" value="P-loop_NTPase"/>
</dbReference>
<dbReference type="GO" id="GO:0005829">
    <property type="term" value="C:cytosol"/>
    <property type="evidence" value="ECO:0007669"/>
    <property type="project" value="TreeGrafter"/>
</dbReference>
<dbReference type="eggNOG" id="COG0305">
    <property type="taxonomic scope" value="Bacteria"/>
</dbReference>
<evidence type="ECO:0000313" key="3">
    <source>
        <dbReference type="EMBL" id="EIC02264.1"/>
    </source>
</evidence>
<dbReference type="Gene3D" id="3.40.50.300">
    <property type="entry name" value="P-loop containing nucleotide triphosphate hydrolases"/>
    <property type="match status" value="1"/>
</dbReference>
<dbReference type="Pfam" id="PF03796">
    <property type="entry name" value="DnaB_C"/>
    <property type="match status" value="1"/>
</dbReference>
<dbReference type="GO" id="GO:0005524">
    <property type="term" value="F:ATP binding"/>
    <property type="evidence" value="ECO:0007669"/>
    <property type="project" value="InterPro"/>
</dbReference>
<dbReference type="SUPFAM" id="SSF52540">
    <property type="entry name" value="P-loop containing nucleoside triphosphate hydrolases"/>
    <property type="match status" value="1"/>
</dbReference>
<feature type="region of interest" description="Disordered" evidence="1">
    <location>
        <begin position="316"/>
        <end position="335"/>
    </location>
</feature>
<feature type="domain" description="SF4 helicase" evidence="2">
    <location>
        <begin position="49"/>
        <end position="276"/>
    </location>
</feature>
<keyword evidence="4" id="KW-1185">Reference proteome</keyword>
<gene>
    <name evidence="3" type="ORF">TresaDRAFT_1528</name>
</gene>
<dbReference type="AlphaFoldDB" id="H7EJA3"/>
<reference evidence="3 4" key="1">
    <citation type="submission" date="2011-09" db="EMBL/GenBank/DDBJ databases">
        <title>The draft genome of Treponema saccharophilum DSM 2985.</title>
        <authorList>
            <consortium name="US DOE Joint Genome Institute (JGI-PGF)"/>
            <person name="Lucas S."/>
            <person name="Copeland A."/>
            <person name="Lapidus A."/>
            <person name="Glavina del Rio T."/>
            <person name="Dalin E."/>
            <person name="Tice H."/>
            <person name="Bruce D."/>
            <person name="Goodwin L."/>
            <person name="Pitluck S."/>
            <person name="Peters L."/>
            <person name="Kyrpides N."/>
            <person name="Mavromatis K."/>
            <person name="Ivanova N."/>
            <person name="Markowitz V."/>
            <person name="Cheng J.-F."/>
            <person name="Hugenholtz P."/>
            <person name="Woyke T."/>
            <person name="Wu D."/>
            <person name="Gronow S."/>
            <person name="Wellnitz S."/>
            <person name="Brambilla E."/>
            <person name="Klenk H.-P."/>
            <person name="Eisen J.A."/>
        </authorList>
    </citation>
    <scope>NUCLEOTIDE SEQUENCE [LARGE SCALE GENOMIC DNA]</scope>
    <source>
        <strain evidence="3 4">DSM 2985</strain>
    </source>
</reference>
<dbReference type="GO" id="GO:0006260">
    <property type="term" value="P:DNA replication"/>
    <property type="evidence" value="ECO:0007669"/>
    <property type="project" value="InterPro"/>
</dbReference>
<dbReference type="STRING" id="907348.TresaDRAFT_1528"/>
<evidence type="ECO:0000256" key="1">
    <source>
        <dbReference type="SAM" id="MobiDB-lite"/>
    </source>
</evidence>
<dbReference type="PANTHER" id="PTHR30153">
    <property type="entry name" value="REPLICATIVE DNA HELICASE DNAB"/>
    <property type="match status" value="1"/>
</dbReference>
<evidence type="ECO:0000259" key="2">
    <source>
        <dbReference type="Pfam" id="PF03796"/>
    </source>
</evidence>
<dbReference type="EMBL" id="AGRW01000041">
    <property type="protein sequence ID" value="EIC02264.1"/>
    <property type="molecule type" value="Genomic_DNA"/>
</dbReference>
<dbReference type="Proteomes" id="UP000003571">
    <property type="component" value="Unassembled WGS sequence"/>
</dbReference>
<proteinExistence type="predicted"/>
<dbReference type="OrthoDB" id="7376058at2"/>
<accession>H7EJA3</accession>
<dbReference type="RefSeq" id="WP_002703379.1">
    <property type="nucleotide sequence ID" value="NZ_AGRW01000041.1"/>
</dbReference>
<dbReference type="GO" id="GO:0003678">
    <property type="term" value="F:DNA helicase activity"/>
    <property type="evidence" value="ECO:0007669"/>
    <property type="project" value="InterPro"/>
</dbReference>
<organism evidence="3 4">
    <name type="scientific">Treponema saccharophilum DSM 2985</name>
    <dbReference type="NCBI Taxonomy" id="907348"/>
    <lineage>
        <taxon>Bacteria</taxon>
        <taxon>Pseudomonadati</taxon>
        <taxon>Spirochaetota</taxon>
        <taxon>Spirochaetia</taxon>
        <taxon>Spirochaetales</taxon>
        <taxon>Treponemataceae</taxon>
        <taxon>Treponema</taxon>
    </lineage>
</organism>